<proteinExistence type="predicted"/>
<organism evidence="1 2">
    <name type="scientific">Candidatus Lokiarchaeum ossiferum</name>
    <dbReference type="NCBI Taxonomy" id="2951803"/>
    <lineage>
        <taxon>Archaea</taxon>
        <taxon>Promethearchaeati</taxon>
        <taxon>Promethearchaeota</taxon>
        <taxon>Promethearchaeia</taxon>
        <taxon>Promethearchaeales</taxon>
        <taxon>Promethearchaeaceae</taxon>
        <taxon>Candidatus Lokiarchaeum</taxon>
    </lineage>
</organism>
<sequence>MSEKEKIQEKYNNLRTLWLDSTDASESVKLVMEMKALKDKYPDLIDFERVPFGNPVY</sequence>
<dbReference type="EMBL" id="CP104013">
    <property type="protein sequence ID" value="UYP46993.1"/>
    <property type="molecule type" value="Genomic_DNA"/>
</dbReference>
<name>A0ABY6HU01_9ARCH</name>
<evidence type="ECO:0000313" key="2">
    <source>
        <dbReference type="Proteomes" id="UP001208689"/>
    </source>
</evidence>
<accession>A0ABY6HU01</accession>
<evidence type="ECO:0000313" key="1">
    <source>
        <dbReference type="EMBL" id="UYP46993.1"/>
    </source>
</evidence>
<reference evidence="1" key="1">
    <citation type="submission" date="2022-09" db="EMBL/GenBank/DDBJ databases">
        <title>Actin cytoskeleton and complex cell architecture in an #Asgard archaeon.</title>
        <authorList>
            <person name="Ponce Toledo R.I."/>
            <person name="Schleper C."/>
            <person name="Rodrigues Oliveira T."/>
            <person name="Wollweber F."/>
            <person name="Xu J."/>
            <person name="Rittmann S."/>
            <person name="Klingl A."/>
            <person name="Pilhofer M."/>
        </authorList>
    </citation>
    <scope>NUCLEOTIDE SEQUENCE</scope>
    <source>
        <strain evidence="1">B-35</strain>
    </source>
</reference>
<dbReference type="Proteomes" id="UP001208689">
    <property type="component" value="Chromosome"/>
</dbReference>
<keyword evidence="2" id="KW-1185">Reference proteome</keyword>
<protein>
    <submittedName>
        <fullName evidence="1">Uncharacterized protein</fullName>
    </submittedName>
</protein>
<gene>
    <name evidence="1" type="ORF">NEF87_003278</name>
</gene>